<evidence type="ECO:0000313" key="2">
    <source>
        <dbReference type="EMBL" id="QOY90381.1"/>
    </source>
</evidence>
<keyword evidence="1" id="KW-0472">Membrane</keyword>
<name>A0A7S7SNB1_PALFE</name>
<accession>A0A7S7SNB1</accession>
<protein>
    <submittedName>
        <fullName evidence="2">Uncharacterized protein</fullName>
    </submittedName>
</protein>
<dbReference type="EMBL" id="CP063849">
    <property type="protein sequence ID" value="QOY90381.1"/>
    <property type="molecule type" value="Genomic_DNA"/>
</dbReference>
<dbReference type="KEGG" id="pfer:IRI77_10620"/>
<keyword evidence="1" id="KW-0812">Transmembrane</keyword>
<dbReference type="RefSeq" id="WP_194452045.1">
    <property type="nucleotide sequence ID" value="NZ_CP063849.1"/>
</dbReference>
<evidence type="ECO:0000256" key="1">
    <source>
        <dbReference type="SAM" id="Phobius"/>
    </source>
</evidence>
<sequence length="86" mass="9642">MTPNFAVLGIDTPGFHWPQLWLPVFLLWIPVILLSPIIFLALVVLSIAARTSIWRVIAIFWAILCSLPGTNVHVSTQQARVVVRIL</sequence>
<evidence type="ECO:0000313" key="3">
    <source>
        <dbReference type="Proteomes" id="UP000593892"/>
    </source>
</evidence>
<feature type="transmembrane region" description="Helical" evidence="1">
    <location>
        <begin position="20"/>
        <end position="45"/>
    </location>
</feature>
<organism evidence="2 3">
    <name type="scientific">Paludibaculum fermentans</name>
    <dbReference type="NCBI Taxonomy" id="1473598"/>
    <lineage>
        <taxon>Bacteria</taxon>
        <taxon>Pseudomonadati</taxon>
        <taxon>Acidobacteriota</taxon>
        <taxon>Terriglobia</taxon>
        <taxon>Bryobacterales</taxon>
        <taxon>Bryobacteraceae</taxon>
        <taxon>Paludibaculum</taxon>
    </lineage>
</organism>
<gene>
    <name evidence="2" type="ORF">IRI77_10620</name>
</gene>
<proteinExistence type="predicted"/>
<dbReference type="AlphaFoldDB" id="A0A7S7SNB1"/>
<feature type="transmembrane region" description="Helical" evidence="1">
    <location>
        <begin position="52"/>
        <end position="70"/>
    </location>
</feature>
<keyword evidence="3" id="KW-1185">Reference proteome</keyword>
<dbReference type="Proteomes" id="UP000593892">
    <property type="component" value="Chromosome"/>
</dbReference>
<reference evidence="2 3" key="1">
    <citation type="submission" date="2020-10" db="EMBL/GenBank/DDBJ databases">
        <title>Complete genome sequence of Paludibaculum fermentans P105T, a facultatively anaerobic acidobacterium capable of dissimilatory Fe(III) reduction.</title>
        <authorList>
            <person name="Dedysh S.N."/>
            <person name="Beletsky A.V."/>
            <person name="Kulichevskaya I.S."/>
            <person name="Mardanov A.V."/>
            <person name="Ravin N.V."/>
        </authorList>
    </citation>
    <scope>NUCLEOTIDE SEQUENCE [LARGE SCALE GENOMIC DNA]</scope>
    <source>
        <strain evidence="2 3">P105</strain>
    </source>
</reference>
<keyword evidence="1" id="KW-1133">Transmembrane helix</keyword>